<evidence type="ECO:0000256" key="3">
    <source>
        <dbReference type="ARBA" id="ARBA00018672"/>
    </source>
</evidence>
<dbReference type="SUPFAM" id="SSF47384">
    <property type="entry name" value="Homodimeric domain of signal transducing histidine kinase"/>
    <property type="match status" value="1"/>
</dbReference>
<dbReference type="PANTHER" id="PTHR43047:SF72">
    <property type="entry name" value="OSMOSENSING HISTIDINE PROTEIN KINASE SLN1"/>
    <property type="match status" value="1"/>
</dbReference>
<keyword evidence="10" id="KW-0175">Coiled coil</keyword>
<dbReference type="EC" id="2.7.13.3" evidence="2"/>
<dbReference type="SUPFAM" id="SSF52172">
    <property type="entry name" value="CheY-like"/>
    <property type="match status" value="1"/>
</dbReference>
<sequence>MTADNLINLLDALTETSIYVIEEDSHRLLYFNKRCQETGRQKAGLGSPCHQVWPEHCDNCPLSALGDGRSSHILSYDPLLKTTVDVTANRIIWDGHINAVVITATPHRMSLKEEQGLWRFSRIYAQSLVTVFGECIIVNLTADYYVNCQKDAMWTDIPEHGNFDSENRRYSRQVLHPDDLEQFEQYFTRASMLRIFGTGKKQITRRLRRLTKDGTYHIVEFTAAKVEPPAETGCWCVLVYRDIQDEYMLEQRRNVEISQLATAARTAYQMLIAVNLTRNTYDMLEYNRYPVSKPAESGYFTDLIAAEHETVHPDYQKEFMDKFSRQSLMDAYRGGQHIVSMKIPHRGTDGLYHWSHTEVVHVESPDTDDLIEITLSRSIDEDRRIQEAAIEKERQAKQLLEEALQKAENANHAKNDFLSKMSHDIRTPMNAIIGMTQLARLHTGEEKRLKDYLEKIANASTHLLSLINEVLDVSKIESGTVKLEENEFNLNHLLEDVVEMVRISLDQKCQSLSVHIEEGLHPQVLGDERRLKQILVNILDNASKYTPEDGRISIRLNELNKMTQTMGTYCFIIEDTGIGMKPEYIEHIFEPFSRADDSRTSKTVGTGLGMTIVKNLVSMMGGDIQIESEYGNGTRFLITLTLTKCGAPPVIPGKKPNLPETFPGLRVLLAEDNEINQQIAVEMLSLLGATVDTAENGRVAVDMVLSHPPLYYDIIFMDIQMPVMNGYDAAQAIRSSQMAYIQELPIIAMTADAFAEDAKRARLSGMDGHLAKPVSMDQLKNALSSCLLWKEKNQRNAAAGDGRQED</sequence>
<dbReference type="InterPro" id="IPR003594">
    <property type="entry name" value="HATPase_dom"/>
</dbReference>
<dbReference type="InterPro" id="IPR036890">
    <property type="entry name" value="HATPase_C_sf"/>
</dbReference>
<evidence type="ECO:0000259" key="12">
    <source>
        <dbReference type="PROSITE" id="PS50110"/>
    </source>
</evidence>
<keyword evidence="13" id="KW-0067">ATP-binding</keyword>
<evidence type="ECO:0000256" key="4">
    <source>
        <dbReference type="ARBA" id="ARBA00022553"/>
    </source>
</evidence>
<protein>
    <recommendedName>
        <fullName evidence="3">Stage 0 sporulation protein A homolog</fullName>
        <ecNumber evidence="2">2.7.13.3</ecNumber>
    </recommendedName>
</protein>
<evidence type="ECO:0000256" key="6">
    <source>
        <dbReference type="ARBA" id="ARBA00022777"/>
    </source>
</evidence>
<dbReference type="PROSITE" id="PS50109">
    <property type="entry name" value="HIS_KIN"/>
    <property type="match status" value="1"/>
</dbReference>
<dbReference type="Pfam" id="PF02518">
    <property type="entry name" value="HATPase_c"/>
    <property type="match status" value="1"/>
</dbReference>
<evidence type="ECO:0000256" key="1">
    <source>
        <dbReference type="ARBA" id="ARBA00000085"/>
    </source>
</evidence>
<dbReference type="InterPro" id="IPR005467">
    <property type="entry name" value="His_kinase_dom"/>
</dbReference>
<dbReference type="CDD" id="cd17546">
    <property type="entry name" value="REC_hyHK_CKI1_RcsC-like"/>
    <property type="match status" value="1"/>
</dbReference>
<evidence type="ECO:0000256" key="8">
    <source>
        <dbReference type="ARBA" id="ARBA00024867"/>
    </source>
</evidence>
<reference evidence="13 14" key="1">
    <citation type="submission" date="2024-03" db="EMBL/GenBank/DDBJ databases">
        <title>Human intestinal bacterial collection.</title>
        <authorList>
            <person name="Pauvert C."/>
            <person name="Hitch T.C.A."/>
            <person name="Clavel T."/>
        </authorList>
    </citation>
    <scope>NUCLEOTIDE SEQUENCE [LARGE SCALE GENOMIC DNA]</scope>
    <source>
        <strain evidence="13 14">CLA-SR-H021</strain>
    </source>
</reference>
<evidence type="ECO:0000256" key="5">
    <source>
        <dbReference type="ARBA" id="ARBA00022679"/>
    </source>
</evidence>
<evidence type="ECO:0000256" key="7">
    <source>
        <dbReference type="ARBA" id="ARBA00023012"/>
    </source>
</evidence>
<dbReference type="EMBL" id="JBBMFM010000041">
    <property type="protein sequence ID" value="MEQ2425789.1"/>
    <property type="molecule type" value="Genomic_DNA"/>
</dbReference>
<evidence type="ECO:0000256" key="2">
    <source>
        <dbReference type="ARBA" id="ARBA00012438"/>
    </source>
</evidence>
<proteinExistence type="predicted"/>
<keyword evidence="4 9" id="KW-0597">Phosphoprotein</keyword>
<evidence type="ECO:0000256" key="10">
    <source>
        <dbReference type="SAM" id="Coils"/>
    </source>
</evidence>
<comment type="caution">
    <text evidence="13">The sequence shown here is derived from an EMBL/GenBank/DDBJ whole genome shotgun (WGS) entry which is preliminary data.</text>
</comment>
<keyword evidence="5" id="KW-0808">Transferase</keyword>
<organism evidence="13 14">
    <name type="scientific">Enterocloster hominis</name>
    <name type="common">ex Hitch et al. 2024</name>
    <dbReference type="NCBI Taxonomy" id="1917870"/>
    <lineage>
        <taxon>Bacteria</taxon>
        <taxon>Bacillati</taxon>
        <taxon>Bacillota</taxon>
        <taxon>Clostridia</taxon>
        <taxon>Lachnospirales</taxon>
        <taxon>Lachnospiraceae</taxon>
        <taxon>Enterocloster</taxon>
    </lineage>
</organism>
<evidence type="ECO:0000313" key="14">
    <source>
        <dbReference type="Proteomes" id="UP001454086"/>
    </source>
</evidence>
<dbReference type="Proteomes" id="UP001454086">
    <property type="component" value="Unassembled WGS sequence"/>
</dbReference>
<dbReference type="GO" id="GO:0005524">
    <property type="term" value="F:ATP binding"/>
    <property type="evidence" value="ECO:0007669"/>
    <property type="project" value="UniProtKB-KW"/>
</dbReference>
<dbReference type="RefSeq" id="WP_008724209.1">
    <property type="nucleotide sequence ID" value="NZ_JBBMFM010000041.1"/>
</dbReference>
<dbReference type="Pfam" id="PF00512">
    <property type="entry name" value="HisKA"/>
    <property type="match status" value="1"/>
</dbReference>
<comment type="function">
    <text evidence="8">May play the central regulatory role in sporulation. It may be an element of the effector pathway responsible for the activation of sporulation genes in response to nutritional stress. Spo0A may act in concert with spo0H (a sigma factor) to control the expression of some genes that are critical to the sporulation process.</text>
</comment>
<dbReference type="InterPro" id="IPR011006">
    <property type="entry name" value="CheY-like_superfamily"/>
</dbReference>
<dbReference type="SMART" id="SM00448">
    <property type="entry name" value="REC"/>
    <property type="match status" value="1"/>
</dbReference>
<dbReference type="Gene3D" id="3.40.50.2300">
    <property type="match status" value="1"/>
</dbReference>
<evidence type="ECO:0000313" key="13">
    <source>
        <dbReference type="EMBL" id="MEQ2425789.1"/>
    </source>
</evidence>
<dbReference type="InterPro" id="IPR036097">
    <property type="entry name" value="HisK_dim/P_sf"/>
</dbReference>
<evidence type="ECO:0000256" key="9">
    <source>
        <dbReference type="PROSITE-ProRule" id="PRU00169"/>
    </source>
</evidence>
<dbReference type="PRINTS" id="PR00344">
    <property type="entry name" value="BCTRLSENSOR"/>
</dbReference>
<dbReference type="SUPFAM" id="SSF55874">
    <property type="entry name" value="ATPase domain of HSP90 chaperone/DNA topoisomerase II/histidine kinase"/>
    <property type="match status" value="1"/>
</dbReference>
<keyword evidence="6" id="KW-0418">Kinase</keyword>
<dbReference type="PANTHER" id="PTHR43047">
    <property type="entry name" value="TWO-COMPONENT HISTIDINE PROTEIN KINASE"/>
    <property type="match status" value="1"/>
</dbReference>
<feature type="coiled-coil region" evidence="10">
    <location>
        <begin position="383"/>
        <end position="420"/>
    </location>
</feature>
<feature type="domain" description="Histidine kinase" evidence="11">
    <location>
        <begin position="420"/>
        <end position="644"/>
    </location>
</feature>
<dbReference type="PROSITE" id="PS50110">
    <property type="entry name" value="RESPONSE_REGULATORY"/>
    <property type="match status" value="1"/>
</dbReference>
<dbReference type="SMART" id="SM00388">
    <property type="entry name" value="HisKA"/>
    <property type="match status" value="1"/>
</dbReference>
<dbReference type="CDD" id="cd00082">
    <property type="entry name" value="HisKA"/>
    <property type="match status" value="1"/>
</dbReference>
<name>A0ABV1D9J3_9FIRM</name>
<feature type="modified residue" description="4-aspartylphosphate" evidence="9">
    <location>
        <position position="718"/>
    </location>
</feature>
<dbReference type="CDD" id="cd16922">
    <property type="entry name" value="HATPase_EvgS-ArcB-TorS-like"/>
    <property type="match status" value="1"/>
</dbReference>
<dbReference type="InterPro" id="IPR003661">
    <property type="entry name" value="HisK_dim/P_dom"/>
</dbReference>
<keyword evidence="13" id="KW-0547">Nucleotide-binding</keyword>
<dbReference type="SMART" id="SM00387">
    <property type="entry name" value="HATPase_c"/>
    <property type="match status" value="1"/>
</dbReference>
<dbReference type="InterPro" id="IPR004358">
    <property type="entry name" value="Sig_transdc_His_kin-like_C"/>
</dbReference>
<feature type="domain" description="Response regulatory" evidence="12">
    <location>
        <begin position="666"/>
        <end position="787"/>
    </location>
</feature>
<comment type="catalytic activity">
    <reaction evidence="1">
        <text>ATP + protein L-histidine = ADP + protein N-phospho-L-histidine.</text>
        <dbReference type="EC" id="2.7.13.3"/>
    </reaction>
</comment>
<keyword evidence="7" id="KW-0902">Two-component regulatory system</keyword>
<accession>A0ABV1D9J3</accession>
<dbReference type="Gene3D" id="3.30.565.10">
    <property type="entry name" value="Histidine kinase-like ATPase, C-terminal domain"/>
    <property type="match status" value="1"/>
</dbReference>
<dbReference type="InterPro" id="IPR001789">
    <property type="entry name" value="Sig_transdc_resp-reg_receiver"/>
</dbReference>
<gene>
    <name evidence="13" type="ORF">WMQ36_12440</name>
</gene>
<dbReference type="Gene3D" id="1.10.287.130">
    <property type="match status" value="1"/>
</dbReference>
<keyword evidence="14" id="KW-1185">Reference proteome</keyword>
<dbReference type="Pfam" id="PF00072">
    <property type="entry name" value="Response_reg"/>
    <property type="match status" value="1"/>
</dbReference>
<evidence type="ECO:0000259" key="11">
    <source>
        <dbReference type="PROSITE" id="PS50109"/>
    </source>
</evidence>